<dbReference type="AlphaFoldDB" id="A0A6V8N8D5"/>
<keyword evidence="2" id="KW-0411">Iron-sulfur</keyword>
<accession>A0A6V8N8D5</accession>
<dbReference type="RefSeq" id="WP_198424460.1">
    <property type="nucleotide sequence ID" value="NZ_BLXZ01000002.1"/>
</dbReference>
<proteinExistence type="predicted"/>
<dbReference type="InterPro" id="IPR028939">
    <property type="entry name" value="P5C_Rdtase_cat_N"/>
</dbReference>
<sequence length="273" mass="27803">MSDDPSRSNADHSPVVPGRRKFLITGLGAAAATLMSFAVAGKLTQPAGAAVGKKQVQGAVVTPMRIGVIGAGWLGGTVGRILVQAGHEVLFSSRHPAELIPMARELGPRATVGTPLQAAQFGTVLIFAVPYDALPQLGLELKEAMRGKVVLDACNPAPGSGSALAREAEANGVAETSAKYLSGTRLVRAFSAVDASAVEASASGPGGKLGVPIAGNDEKAVQVAAQLVRDTGCEPVVVGNGTEARSFQRGGPGFRANTTAPKLRRLLGLPDRS</sequence>
<dbReference type="Pfam" id="PF03807">
    <property type="entry name" value="F420_oxidored"/>
    <property type="match status" value="1"/>
</dbReference>
<keyword evidence="2" id="KW-0479">Metal-binding</keyword>
<keyword evidence="5" id="KW-1185">Reference proteome</keyword>
<dbReference type="InterPro" id="IPR051267">
    <property type="entry name" value="STEAP_metalloreductase"/>
</dbReference>
<organism evidence="4 5">
    <name type="scientific">Geomonas limicola</name>
    <dbReference type="NCBI Taxonomy" id="2740186"/>
    <lineage>
        <taxon>Bacteria</taxon>
        <taxon>Pseudomonadati</taxon>
        <taxon>Thermodesulfobacteriota</taxon>
        <taxon>Desulfuromonadia</taxon>
        <taxon>Geobacterales</taxon>
        <taxon>Geobacteraceae</taxon>
        <taxon>Geomonas</taxon>
    </lineage>
</organism>
<evidence type="ECO:0000256" key="1">
    <source>
        <dbReference type="ARBA" id="ARBA00023002"/>
    </source>
</evidence>
<name>A0A6V8N8D5_9BACT</name>
<dbReference type="EMBL" id="BLXZ01000002">
    <property type="protein sequence ID" value="GFO67773.1"/>
    <property type="molecule type" value="Genomic_DNA"/>
</dbReference>
<dbReference type="Gene3D" id="3.40.50.720">
    <property type="entry name" value="NAD(P)-binding Rossmann-like Domain"/>
    <property type="match status" value="1"/>
</dbReference>
<dbReference type="Proteomes" id="UP000587586">
    <property type="component" value="Unassembled WGS sequence"/>
</dbReference>
<dbReference type="PANTHER" id="PTHR14239">
    <property type="entry name" value="DUDULIN-RELATED"/>
    <property type="match status" value="1"/>
</dbReference>
<dbReference type="SUPFAM" id="SSF51735">
    <property type="entry name" value="NAD(P)-binding Rossmann-fold domains"/>
    <property type="match status" value="1"/>
</dbReference>
<evidence type="ECO:0000313" key="4">
    <source>
        <dbReference type="EMBL" id="GFO67773.1"/>
    </source>
</evidence>
<evidence type="ECO:0000313" key="5">
    <source>
        <dbReference type="Proteomes" id="UP000587586"/>
    </source>
</evidence>
<feature type="domain" description="Pyrroline-5-carboxylate reductase catalytic N-terminal" evidence="3">
    <location>
        <begin position="65"/>
        <end position="156"/>
    </location>
</feature>
<dbReference type="InterPro" id="IPR006311">
    <property type="entry name" value="TAT_signal"/>
</dbReference>
<dbReference type="PROSITE" id="PS51318">
    <property type="entry name" value="TAT"/>
    <property type="match status" value="1"/>
</dbReference>
<dbReference type="GO" id="GO:0051536">
    <property type="term" value="F:iron-sulfur cluster binding"/>
    <property type="evidence" value="ECO:0007669"/>
    <property type="project" value="UniProtKB-KW"/>
</dbReference>
<keyword evidence="2" id="KW-0408">Iron</keyword>
<dbReference type="InterPro" id="IPR036291">
    <property type="entry name" value="NAD(P)-bd_dom_sf"/>
</dbReference>
<gene>
    <name evidence="4" type="primary">mmyQ</name>
    <name evidence="4" type="ORF">GMLC_13520</name>
</gene>
<dbReference type="GO" id="GO:0016491">
    <property type="term" value="F:oxidoreductase activity"/>
    <property type="evidence" value="ECO:0007669"/>
    <property type="project" value="UniProtKB-KW"/>
</dbReference>
<reference evidence="5" key="1">
    <citation type="submission" date="2020-06" db="EMBL/GenBank/DDBJ databases">
        <title>Draft genomic sequecing of Geomonas sp. Red745.</title>
        <authorList>
            <person name="Itoh H."/>
            <person name="Xu Z.X."/>
            <person name="Ushijima N."/>
            <person name="Masuda Y."/>
            <person name="Shiratori Y."/>
            <person name="Senoo K."/>
        </authorList>
    </citation>
    <scope>NUCLEOTIDE SEQUENCE [LARGE SCALE GENOMIC DNA]</scope>
    <source>
        <strain evidence="5">Red745</strain>
    </source>
</reference>
<comment type="caution">
    <text evidence="4">The sequence shown here is derived from an EMBL/GenBank/DDBJ whole genome shotgun (WGS) entry which is preliminary data.</text>
</comment>
<keyword evidence="1" id="KW-0560">Oxidoreductase</keyword>
<protein>
    <recommendedName>
        <fullName evidence="3">Pyrroline-5-carboxylate reductase catalytic N-terminal domain-containing protein</fullName>
    </recommendedName>
</protein>
<evidence type="ECO:0000259" key="3">
    <source>
        <dbReference type="Pfam" id="PF03807"/>
    </source>
</evidence>
<evidence type="ECO:0000256" key="2">
    <source>
        <dbReference type="ARBA" id="ARBA00023014"/>
    </source>
</evidence>